<evidence type="ECO:0000313" key="3">
    <source>
        <dbReference type="Proteomes" id="UP000800200"/>
    </source>
</evidence>
<dbReference type="OrthoDB" id="2013972at2759"/>
<dbReference type="AlphaFoldDB" id="A0A6A6DIB9"/>
<dbReference type="CDD" id="cd02440">
    <property type="entry name" value="AdoMet_MTases"/>
    <property type="match status" value="1"/>
</dbReference>
<gene>
    <name evidence="2" type="ORF">K469DRAFT_596957</name>
</gene>
<feature type="domain" description="Methyltransferase type 11" evidence="1">
    <location>
        <begin position="49"/>
        <end position="150"/>
    </location>
</feature>
<dbReference type="Gene3D" id="3.40.50.150">
    <property type="entry name" value="Vaccinia Virus protein VP39"/>
    <property type="match status" value="1"/>
</dbReference>
<keyword evidence="2" id="KW-0489">Methyltransferase</keyword>
<dbReference type="PANTHER" id="PTHR43591">
    <property type="entry name" value="METHYLTRANSFERASE"/>
    <property type="match status" value="1"/>
</dbReference>
<protein>
    <submittedName>
        <fullName evidence="2">S-adenosyl-L-methionine-dependent methyltransferase</fullName>
    </submittedName>
</protein>
<dbReference type="GO" id="GO:0008757">
    <property type="term" value="F:S-adenosylmethionine-dependent methyltransferase activity"/>
    <property type="evidence" value="ECO:0007669"/>
    <property type="project" value="InterPro"/>
</dbReference>
<dbReference type="GO" id="GO:0032259">
    <property type="term" value="P:methylation"/>
    <property type="evidence" value="ECO:0007669"/>
    <property type="project" value="UniProtKB-KW"/>
</dbReference>
<dbReference type="SUPFAM" id="SSF53335">
    <property type="entry name" value="S-adenosyl-L-methionine-dependent methyltransferases"/>
    <property type="match status" value="1"/>
</dbReference>
<keyword evidence="2" id="KW-0808">Transferase</keyword>
<reference evidence="2" key="1">
    <citation type="journal article" date="2020" name="Stud. Mycol.">
        <title>101 Dothideomycetes genomes: a test case for predicting lifestyles and emergence of pathogens.</title>
        <authorList>
            <person name="Haridas S."/>
            <person name="Albert R."/>
            <person name="Binder M."/>
            <person name="Bloem J."/>
            <person name="Labutti K."/>
            <person name="Salamov A."/>
            <person name="Andreopoulos B."/>
            <person name="Baker S."/>
            <person name="Barry K."/>
            <person name="Bills G."/>
            <person name="Bluhm B."/>
            <person name="Cannon C."/>
            <person name="Castanera R."/>
            <person name="Culley D."/>
            <person name="Daum C."/>
            <person name="Ezra D."/>
            <person name="Gonzalez J."/>
            <person name="Henrissat B."/>
            <person name="Kuo A."/>
            <person name="Liang C."/>
            <person name="Lipzen A."/>
            <person name="Lutzoni F."/>
            <person name="Magnuson J."/>
            <person name="Mondo S."/>
            <person name="Nolan M."/>
            <person name="Ohm R."/>
            <person name="Pangilinan J."/>
            <person name="Park H.-J."/>
            <person name="Ramirez L."/>
            <person name="Alfaro M."/>
            <person name="Sun H."/>
            <person name="Tritt A."/>
            <person name="Yoshinaga Y."/>
            <person name="Zwiers L.-H."/>
            <person name="Turgeon B."/>
            <person name="Goodwin S."/>
            <person name="Spatafora J."/>
            <person name="Crous P."/>
            <person name="Grigoriev I."/>
        </authorList>
    </citation>
    <scope>NUCLEOTIDE SEQUENCE</scope>
    <source>
        <strain evidence="2">CBS 207.26</strain>
    </source>
</reference>
<accession>A0A6A6DIB9</accession>
<organism evidence="2 3">
    <name type="scientific">Zopfia rhizophila CBS 207.26</name>
    <dbReference type="NCBI Taxonomy" id="1314779"/>
    <lineage>
        <taxon>Eukaryota</taxon>
        <taxon>Fungi</taxon>
        <taxon>Dikarya</taxon>
        <taxon>Ascomycota</taxon>
        <taxon>Pezizomycotina</taxon>
        <taxon>Dothideomycetes</taxon>
        <taxon>Dothideomycetes incertae sedis</taxon>
        <taxon>Zopfiaceae</taxon>
        <taxon>Zopfia</taxon>
    </lineage>
</organism>
<dbReference type="InterPro" id="IPR029063">
    <property type="entry name" value="SAM-dependent_MTases_sf"/>
</dbReference>
<sequence>MAAAANQIWKDPEVVKGWKNGERVSLPAGELLLKQAGLLSSPETPLVILDNACGTGVISALLYDKLDPAARDGMQLTCGDVSGPMVEYVKQEIVSRNWKGANAEVVDAQKTGLQSDHFTHVITNMGWQNIPNSIEAIRETYRMLKPGGIFGATSWERIGWYDDAYEAVEKIPGAPSFLDRDTFMRIRTNGEWDRPEFVRETLKKEGFVDIVVEVHSTPIRMDSAEETMAVSFPKMLPAFTVKAWSKEENEKYAPLMKPALGEYLLNKYGSGKPFSYDMVAIIATARKPAV</sequence>
<evidence type="ECO:0000259" key="1">
    <source>
        <dbReference type="Pfam" id="PF08241"/>
    </source>
</evidence>
<proteinExistence type="predicted"/>
<evidence type="ECO:0000313" key="2">
    <source>
        <dbReference type="EMBL" id="KAF2179241.1"/>
    </source>
</evidence>
<dbReference type="InterPro" id="IPR013216">
    <property type="entry name" value="Methyltransf_11"/>
</dbReference>
<dbReference type="Pfam" id="PF08241">
    <property type="entry name" value="Methyltransf_11"/>
    <property type="match status" value="1"/>
</dbReference>
<dbReference type="EMBL" id="ML994668">
    <property type="protein sequence ID" value="KAF2179241.1"/>
    <property type="molecule type" value="Genomic_DNA"/>
</dbReference>
<dbReference type="Proteomes" id="UP000800200">
    <property type="component" value="Unassembled WGS sequence"/>
</dbReference>
<name>A0A6A6DIB9_9PEZI</name>
<keyword evidence="3" id="KW-1185">Reference proteome</keyword>